<name>A0A286NCJ9_ENTCL</name>
<protein>
    <submittedName>
        <fullName evidence="2">Uncharacterized protein</fullName>
    </submittedName>
</protein>
<proteinExistence type="predicted"/>
<feature type="region of interest" description="Disordered" evidence="1">
    <location>
        <begin position="75"/>
        <end position="111"/>
    </location>
</feature>
<organism evidence="2">
    <name type="scientific">Enterobacter cloacae</name>
    <dbReference type="NCBI Taxonomy" id="550"/>
    <lineage>
        <taxon>Bacteria</taxon>
        <taxon>Pseudomonadati</taxon>
        <taxon>Pseudomonadota</taxon>
        <taxon>Gammaproteobacteria</taxon>
        <taxon>Enterobacterales</taxon>
        <taxon>Enterobacteriaceae</taxon>
        <taxon>Enterobacter</taxon>
        <taxon>Enterobacter cloacae complex</taxon>
    </lineage>
</organism>
<reference evidence="2" key="1">
    <citation type="submission" date="2017-06" db="EMBL/GenBank/DDBJ databases">
        <title>Complete sequence of Enterobacter cloacae A1137.</title>
        <authorList>
            <person name="Zhan Z."/>
            <person name="Feng J."/>
            <person name="Jiang X."/>
            <person name="Liang Q."/>
            <person name="Liang L."/>
            <person name="Yuan M."/>
            <person name="Fang H."/>
            <person name="Li P."/>
            <person name="Zhou D."/>
        </authorList>
    </citation>
    <scope>NUCLEOTIDE SEQUENCE</scope>
    <source>
        <strain evidence="2">A1137</strain>
        <plasmid evidence="2">pA1137</plasmid>
    </source>
</reference>
<sequence length="111" mass="12533">MEVIYYRHGESGASILDAASVNLNLRQDGCPKGETVYRLRSRQPCPFRDDARKRKDNIHISGRIIKTIASRRMRNINHLTKRQELQTTTRRNNAGSASAQPAYSAPQARGP</sequence>
<feature type="compositionally biased region" description="Low complexity" evidence="1">
    <location>
        <begin position="94"/>
        <end position="111"/>
    </location>
</feature>
<evidence type="ECO:0000313" key="2">
    <source>
        <dbReference type="EMBL" id="ASY91332.1"/>
    </source>
</evidence>
<dbReference type="EMBL" id="MF190369">
    <property type="protein sequence ID" value="ASY91332.1"/>
    <property type="molecule type" value="Genomic_DNA"/>
</dbReference>
<geneLocation type="plasmid" evidence="2">
    <name>pA1137</name>
</geneLocation>
<evidence type="ECO:0000256" key="1">
    <source>
        <dbReference type="SAM" id="MobiDB-lite"/>
    </source>
</evidence>
<accession>A0A286NCJ9</accession>
<keyword evidence="2" id="KW-0614">Plasmid</keyword>
<dbReference type="AlphaFoldDB" id="A0A286NCJ9"/>